<reference evidence="2 3" key="1">
    <citation type="submission" date="2016-12" db="EMBL/GenBank/DDBJ databases">
        <title>Domibacillus sp. SAB 38T whole genome sequencing.</title>
        <authorList>
            <person name="Verma A."/>
            <person name="Ojha A.K."/>
            <person name="Krishnamurthi S."/>
        </authorList>
    </citation>
    <scope>NUCLEOTIDE SEQUENCE [LARGE SCALE GENOMIC DNA]</scope>
    <source>
        <strain evidence="2 3">SAB 38</strain>
    </source>
</reference>
<dbReference type="Gene3D" id="1.10.12.10">
    <property type="entry name" value="Lyase 2-enoyl-coa Hydratase, Chain A, domain 2"/>
    <property type="match status" value="1"/>
</dbReference>
<protein>
    <submittedName>
        <fullName evidence="2">Enoyl-CoA hydratase</fullName>
    </submittedName>
</protein>
<gene>
    <name evidence="2" type="ORF">BTO28_09175</name>
</gene>
<evidence type="ECO:0000256" key="1">
    <source>
        <dbReference type="ARBA" id="ARBA00005254"/>
    </source>
</evidence>
<dbReference type="Proteomes" id="UP000188613">
    <property type="component" value="Unassembled WGS sequence"/>
</dbReference>
<dbReference type="Gene3D" id="3.90.226.10">
    <property type="entry name" value="2-enoyl-CoA Hydratase, Chain A, domain 1"/>
    <property type="match status" value="1"/>
</dbReference>
<name>A0A1V2A816_9BACI</name>
<dbReference type="PANTHER" id="PTHR43459">
    <property type="entry name" value="ENOYL-COA HYDRATASE"/>
    <property type="match status" value="1"/>
</dbReference>
<proteinExistence type="inferred from homology"/>
<dbReference type="InterPro" id="IPR029045">
    <property type="entry name" value="ClpP/crotonase-like_dom_sf"/>
</dbReference>
<dbReference type="GO" id="GO:0003824">
    <property type="term" value="F:catalytic activity"/>
    <property type="evidence" value="ECO:0007669"/>
    <property type="project" value="UniProtKB-ARBA"/>
</dbReference>
<comment type="similarity">
    <text evidence="1">Belongs to the enoyl-CoA hydratase/isomerase family.</text>
</comment>
<dbReference type="Pfam" id="PF00378">
    <property type="entry name" value="ECH_1"/>
    <property type="match status" value="1"/>
</dbReference>
<dbReference type="EMBL" id="MSFI01000012">
    <property type="protein sequence ID" value="OMP67141.1"/>
    <property type="molecule type" value="Genomic_DNA"/>
</dbReference>
<dbReference type="CDD" id="cd06558">
    <property type="entry name" value="crotonase-like"/>
    <property type="match status" value="1"/>
</dbReference>
<keyword evidence="3" id="KW-1185">Reference proteome</keyword>
<dbReference type="STRING" id="1714355.BTO28_09175"/>
<dbReference type="SUPFAM" id="SSF52096">
    <property type="entry name" value="ClpP/crotonase"/>
    <property type="match status" value="1"/>
</dbReference>
<dbReference type="AlphaFoldDB" id="A0A1V2A816"/>
<evidence type="ECO:0000313" key="3">
    <source>
        <dbReference type="Proteomes" id="UP000188613"/>
    </source>
</evidence>
<dbReference type="InterPro" id="IPR001753">
    <property type="entry name" value="Enoyl-CoA_hydra/iso"/>
</dbReference>
<organism evidence="2 3">
    <name type="scientific">Domibacillus epiphyticus</name>
    <dbReference type="NCBI Taxonomy" id="1714355"/>
    <lineage>
        <taxon>Bacteria</taxon>
        <taxon>Bacillati</taxon>
        <taxon>Bacillota</taxon>
        <taxon>Bacilli</taxon>
        <taxon>Bacillales</taxon>
        <taxon>Bacillaceae</taxon>
        <taxon>Domibacillus</taxon>
    </lineage>
</organism>
<evidence type="ECO:0000313" key="2">
    <source>
        <dbReference type="EMBL" id="OMP67141.1"/>
    </source>
</evidence>
<accession>A0A1V2A816</accession>
<sequence length="263" mass="28691">MTGGEKMENVLCSIEGETAYIQFNRPKSMNALNTELMKEFYSCIKDISGNGDVKMVVLSGSGSVFSAGGDIKEMLSEADEEQFNSIMDLISDITLAFYSMPKLTIAAIHGAAAGLGLSIALAADYVMCETDSKVAMNFIGIGLIPDGGGHFMLERRLGPVKAKKVIWDGKVMSGTEAAEMGLADRAVASGAMQEEVAYLIEELSQKPLQAMIKTKKIMADLNRPQLIKTLELEKHGQLKMRETNDHQEGIKAFLEKRKPVFNK</sequence>
<dbReference type="InterPro" id="IPR014748">
    <property type="entry name" value="Enoyl-CoA_hydra_C"/>
</dbReference>
<dbReference type="NCBIfam" id="NF005804">
    <property type="entry name" value="PRK07659.1"/>
    <property type="match status" value="1"/>
</dbReference>
<dbReference type="PANTHER" id="PTHR43459:SF1">
    <property type="entry name" value="EG:BACN32G11.4 PROTEIN"/>
    <property type="match status" value="1"/>
</dbReference>
<comment type="caution">
    <text evidence="2">The sequence shown here is derived from an EMBL/GenBank/DDBJ whole genome shotgun (WGS) entry which is preliminary data.</text>
</comment>